<evidence type="ECO:0000313" key="7">
    <source>
        <dbReference type="EMBL" id="PKY89149.1"/>
    </source>
</evidence>
<dbReference type="SUPFAM" id="SSF100879">
    <property type="entry name" value="Lesion bypass DNA polymerase (Y-family), little finger domain"/>
    <property type="match status" value="1"/>
</dbReference>
<dbReference type="InterPro" id="IPR043128">
    <property type="entry name" value="Rev_trsase/Diguanyl_cyclase"/>
</dbReference>
<evidence type="ECO:0000256" key="4">
    <source>
        <dbReference type="ARBA" id="ARBA00022705"/>
    </source>
</evidence>
<dbReference type="InterPro" id="IPR053848">
    <property type="entry name" value="IMS_HHH_1"/>
</dbReference>
<dbReference type="Gene3D" id="3.40.1170.60">
    <property type="match status" value="1"/>
</dbReference>
<sequence>MTRRVDDMDLKSLQLPQEDVFCIDCKSFFASVESLKRCLHPLESRLCVVSRDDHRSGLVLASSMSMKQQYGIKTGTRTYEIPQGLDDILLVPPRMATYIEENRKLNEILLRFVSAEDWHPYSIDEGFINVTASRLLYGSPMQLAQLIQQTIWQELNLVVSIGIGRNPLMAKLALDLDAKHQAPTYISQWDYNTIPEKLWPIDDLNSVWGIGKRTERRLNQLNIYSMEDLAQADLALLKKEFGIIGEQLYYHAYGIDFSDFSERYIPQSKGFGKSQVLTKDYRSRAEIERVISEMTDQVAARLRKHHFQARKIHLSLGFSRSCYAPRFSHQMTVDGTASSFDLIEAMLQLFRQHYRGHPVRSIAVQLGDIQVESGMQLNLFEDPAVRERRFCLERTIDQLRDHYGYQSVVRTSSLMPGATAIARSKLVGGHLG</sequence>
<gene>
    <name evidence="7" type="ORF">CYJ57_04205</name>
</gene>
<dbReference type="Gene3D" id="1.10.150.20">
    <property type="entry name" value="5' to 3' exonuclease, C-terminal subdomain"/>
    <property type="match status" value="1"/>
</dbReference>
<dbReference type="Gene3D" id="3.30.1490.100">
    <property type="entry name" value="DNA polymerase, Y-family, little finger domain"/>
    <property type="match status" value="1"/>
</dbReference>
<reference evidence="7 8" key="1">
    <citation type="submission" date="2017-12" db="EMBL/GenBank/DDBJ databases">
        <title>Phylogenetic diversity of female urinary microbiome.</title>
        <authorList>
            <person name="Thomas-White K."/>
            <person name="Wolfe A.J."/>
        </authorList>
    </citation>
    <scope>NUCLEOTIDE SEQUENCE [LARGE SCALE GENOMIC DNA]</scope>
    <source>
        <strain evidence="7 8">UMB0898</strain>
    </source>
</reference>
<evidence type="ECO:0000256" key="3">
    <source>
        <dbReference type="ARBA" id="ARBA00022695"/>
    </source>
</evidence>
<dbReference type="GO" id="GO:0005829">
    <property type="term" value="C:cytosol"/>
    <property type="evidence" value="ECO:0007669"/>
    <property type="project" value="TreeGrafter"/>
</dbReference>
<dbReference type="PANTHER" id="PTHR11076">
    <property type="entry name" value="DNA REPAIR POLYMERASE UMUC / TRANSFERASE FAMILY MEMBER"/>
    <property type="match status" value="1"/>
</dbReference>
<dbReference type="GO" id="GO:0003887">
    <property type="term" value="F:DNA-directed DNA polymerase activity"/>
    <property type="evidence" value="ECO:0007669"/>
    <property type="project" value="UniProtKB-KW"/>
</dbReference>
<protein>
    <submittedName>
        <fullName evidence="7">Excinuclease ABC subunit A</fullName>
    </submittedName>
</protein>
<evidence type="ECO:0000259" key="6">
    <source>
        <dbReference type="PROSITE" id="PS50173"/>
    </source>
</evidence>
<evidence type="ECO:0000313" key="8">
    <source>
        <dbReference type="Proteomes" id="UP000234384"/>
    </source>
</evidence>
<dbReference type="GO" id="GO:0042276">
    <property type="term" value="P:error-prone translesion synthesis"/>
    <property type="evidence" value="ECO:0007669"/>
    <property type="project" value="TreeGrafter"/>
</dbReference>
<evidence type="ECO:0000256" key="1">
    <source>
        <dbReference type="ARBA" id="ARBA00010945"/>
    </source>
</evidence>
<dbReference type="Pfam" id="PF00817">
    <property type="entry name" value="IMS"/>
    <property type="match status" value="1"/>
</dbReference>
<feature type="domain" description="UmuC" evidence="6">
    <location>
        <begin position="20"/>
        <end position="211"/>
    </location>
</feature>
<dbReference type="Gene3D" id="3.30.70.270">
    <property type="match status" value="1"/>
</dbReference>
<dbReference type="OrthoDB" id="9808813at2"/>
<organism evidence="7 8">
    <name type="scientific">Falseniella ignava</name>
    <dbReference type="NCBI Taxonomy" id="137730"/>
    <lineage>
        <taxon>Bacteria</taxon>
        <taxon>Bacillati</taxon>
        <taxon>Bacillota</taxon>
        <taxon>Bacilli</taxon>
        <taxon>Lactobacillales</taxon>
        <taxon>Aerococcaceae</taxon>
        <taxon>Falseniella</taxon>
    </lineage>
</organism>
<dbReference type="InterPro" id="IPR050116">
    <property type="entry name" value="DNA_polymerase-Y"/>
</dbReference>
<dbReference type="Pfam" id="PF11799">
    <property type="entry name" value="IMS_C"/>
    <property type="match status" value="1"/>
</dbReference>
<dbReference type="PANTHER" id="PTHR11076:SF35">
    <property type="entry name" value="DNA REPAIR PROTEIN HOMOLOG YOBH"/>
    <property type="match status" value="1"/>
</dbReference>
<name>A0A2I1K0G4_9LACT</name>
<accession>A0A2I1K0G4</accession>
<evidence type="ECO:0000256" key="5">
    <source>
        <dbReference type="ARBA" id="ARBA00022932"/>
    </source>
</evidence>
<dbReference type="InterPro" id="IPR043502">
    <property type="entry name" value="DNA/RNA_pol_sf"/>
</dbReference>
<dbReference type="GO" id="GO:0006260">
    <property type="term" value="P:DNA replication"/>
    <property type="evidence" value="ECO:0007669"/>
    <property type="project" value="UniProtKB-KW"/>
</dbReference>
<evidence type="ECO:0000256" key="2">
    <source>
        <dbReference type="ARBA" id="ARBA00022457"/>
    </source>
</evidence>
<keyword evidence="2" id="KW-0515">Mutator protein</keyword>
<comment type="similarity">
    <text evidence="1">Belongs to the DNA polymerase type-Y family.</text>
</comment>
<comment type="caution">
    <text evidence="7">The sequence shown here is derived from an EMBL/GenBank/DDBJ whole genome shotgun (WGS) entry which is preliminary data.</text>
</comment>
<dbReference type="SUPFAM" id="SSF56672">
    <property type="entry name" value="DNA/RNA polymerases"/>
    <property type="match status" value="1"/>
</dbReference>
<keyword evidence="3" id="KW-0548">Nucleotidyltransferase</keyword>
<dbReference type="GO" id="GO:0009432">
    <property type="term" value="P:SOS response"/>
    <property type="evidence" value="ECO:0007669"/>
    <property type="project" value="TreeGrafter"/>
</dbReference>
<proteinExistence type="inferred from homology"/>
<dbReference type="GO" id="GO:0003684">
    <property type="term" value="F:damaged DNA binding"/>
    <property type="evidence" value="ECO:0007669"/>
    <property type="project" value="InterPro"/>
</dbReference>
<dbReference type="InterPro" id="IPR017961">
    <property type="entry name" value="DNA_pol_Y-fam_little_finger"/>
</dbReference>
<dbReference type="InterPro" id="IPR036775">
    <property type="entry name" value="DNA_pol_Y-fam_lit_finger_sf"/>
</dbReference>
<dbReference type="GO" id="GO:0006281">
    <property type="term" value="P:DNA repair"/>
    <property type="evidence" value="ECO:0007669"/>
    <property type="project" value="InterPro"/>
</dbReference>
<dbReference type="PROSITE" id="PS50173">
    <property type="entry name" value="UMUC"/>
    <property type="match status" value="1"/>
</dbReference>
<dbReference type="AlphaFoldDB" id="A0A2I1K0G4"/>
<dbReference type="CDD" id="cd01700">
    <property type="entry name" value="PolY_Pol_V_umuC"/>
    <property type="match status" value="1"/>
</dbReference>
<dbReference type="Proteomes" id="UP000234384">
    <property type="component" value="Unassembled WGS sequence"/>
</dbReference>
<dbReference type="InterPro" id="IPR001126">
    <property type="entry name" value="UmuC"/>
</dbReference>
<keyword evidence="5" id="KW-0239">DNA-directed DNA polymerase</keyword>
<dbReference type="EMBL" id="PKHE01000008">
    <property type="protein sequence ID" value="PKY89149.1"/>
    <property type="molecule type" value="Genomic_DNA"/>
</dbReference>
<keyword evidence="5" id="KW-0808">Transferase</keyword>
<dbReference type="Pfam" id="PF21999">
    <property type="entry name" value="IMS_HHH_1"/>
    <property type="match status" value="1"/>
</dbReference>
<keyword evidence="4" id="KW-0235">DNA replication</keyword>